<organism evidence="1 2">
    <name type="scientific">Deinococcus aerius</name>
    <dbReference type="NCBI Taxonomy" id="200253"/>
    <lineage>
        <taxon>Bacteria</taxon>
        <taxon>Thermotogati</taxon>
        <taxon>Deinococcota</taxon>
        <taxon>Deinococci</taxon>
        <taxon>Deinococcales</taxon>
        <taxon>Deinococcaceae</taxon>
        <taxon>Deinococcus</taxon>
    </lineage>
</organism>
<reference evidence="2" key="1">
    <citation type="submission" date="2018-01" db="EMBL/GenBank/DDBJ databases">
        <title>Draft Genome Sequence of the Radioresistant Bacterium Deinococcus aerius TR0125, Isolated from the Higher Atmosphere above Japan.</title>
        <authorList>
            <person name="Satoh K."/>
            <person name="Arai H."/>
            <person name="Sanzen T."/>
            <person name="Kawaguchi Y."/>
            <person name="Hayashi H."/>
            <person name="Yokobori S."/>
            <person name="Yamagishi A."/>
            <person name="Oono Y."/>
            <person name="Narumi I."/>
        </authorList>
    </citation>
    <scope>NUCLEOTIDE SEQUENCE [LARGE SCALE GENOMIC DNA]</scope>
    <source>
        <strain evidence="2">TR0125</strain>
    </source>
</reference>
<accession>A0A2I9CYA2</accession>
<sequence>MNVEQAIRVDELEKAFTLILDGLRRRGSSLPVPDDYYWLLLEEQERYDMSAEPKTLGVGQLSEDLYFLRNALADVDGNPLDVHLLSKLLPILQNIVDRNFG</sequence>
<proteinExistence type="predicted"/>
<dbReference type="OrthoDB" id="5521008at2"/>
<comment type="caution">
    <text evidence="1">The sequence shown here is derived from an EMBL/GenBank/DDBJ whole genome shotgun (WGS) entry which is preliminary data.</text>
</comment>
<gene>
    <name evidence="1" type="ORF">DAERI_120115</name>
</gene>
<evidence type="ECO:0000313" key="1">
    <source>
        <dbReference type="EMBL" id="GBF07122.1"/>
    </source>
</evidence>
<keyword evidence="2" id="KW-1185">Reference proteome</keyword>
<evidence type="ECO:0000313" key="2">
    <source>
        <dbReference type="Proteomes" id="UP000236569"/>
    </source>
</evidence>
<protein>
    <submittedName>
        <fullName evidence="1">Uncharacterized protein</fullName>
    </submittedName>
</protein>
<dbReference type="AlphaFoldDB" id="A0A2I9CYA2"/>
<dbReference type="RefSeq" id="WP_103130456.1">
    <property type="nucleotide sequence ID" value="NZ_BFAG01000012.1"/>
</dbReference>
<dbReference type="Proteomes" id="UP000236569">
    <property type="component" value="Unassembled WGS sequence"/>
</dbReference>
<name>A0A2I9CYA2_9DEIO</name>
<dbReference type="EMBL" id="BFAG01000012">
    <property type="protein sequence ID" value="GBF07122.1"/>
    <property type="molecule type" value="Genomic_DNA"/>
</dbReference>